<feature type="domain" description="NAD-dependent epimerase/dehydratase" evidence="2">
    <location>
        <begin position="3"/>
        <end position="249"/>
    </location>
</feature>
<protein>
    <submittedName>
        <fullName evidence="3">Protein CapI</fullName>
    </submittedName>
</protein>
<dbReference type="Pfam" id="PF01370">
    <property type="entry name" value="Epimerase"/>
    <property type="match status" value="1"/>
</dbReference>
<reference evidence="3 4" key="1">
    <citation type="submission" date="2016-03" db="EMBL/GenBank/DDBJ databases">
        <title>Acetic acid bacteria sequencing.</title>
        <authorList>
            <person name="Brandt J."/>
            <person name="Jakob F."/>
            <person name="Vogel R.F."/>
        </authorList>
    </citation>
    <scope>NUCLEOTIDE SEQUENCE [LARGE SCALE GENOMIC DNA]</scope>
    <source>
        <strain evidence="3 4">TMW2.1153</strain>
    </source>
</reference>
<sequence>MTVLVTGAAGFIGFSTCLRQLVSGKQVVGIDNLNRYYDTALKDARLAQLAAFPNFTFRKLDIARDDILAAFTASERRSITEVLHFAAQAGVRHSVMMPFEFVDANVRGQVAILEFARRLPALRHIIYASSSSVYGRNTALPFRETDRVDQPGSFYAVSKRSAELTAECYQHLHQLPLTGLRFFTVYGPWGRPDMAYYLFAKAIMEGRPVTLYEGTALARDFTFIDDAVDAICAVTDLPPSGQARILNIGSNVPEPVSRLISLLENFLGRTADIRLTPRPTADVECTWASLEQIQQLIDWHPTTSLEIGLERFSRWFLNHSYG</sequence>
<evidence type="ECO:0000313" key="3">
    <source>
        <dbReference type="EMBL" id="AQS84422.1"/>
    </source>
</evidence>
<dbReference type="STRING" id="435.A0U92_06140"/>
<dbReference type="InterPro" id="IPR001509">
    <property type="entry name" value="Epimerase_deHydtase"/>
</dbReference>
<dbReference type="SUPFAM" id="SSF51735">
    <property type="entry name" value="NAD(P)-binding Rossmann-fold domains"/>
    <property type="match status" value="1"/>
</dbReference>
<dbReference type="InterPro" id="IPR036291">
    <property type="entry name" value="NAD(P)-bd_dom_sf"/>
</dbReference>
<dbReference type="AlphaFoldDB" id="A0A1U9KF65"/>
<dbReference type="KEGG" id="aace:A0U92_06140"/>
<dbReference type="Gene3D" id="3.40.50.720">
    <property type="entry name" value="NAD(P)-binding Rossmann-like Domain"/>
    <property type="match status" value="1"/>
</dbReference>
<dbReference type="PRINTS" id="PR01713">
    <property type="entry name" value="NUCEPIMERASE"/>
</dbReference>
<accession>A0A1U9KF65</accession>
<gene>
    <name evidence="3" type="ORF">A0U92_06140</name>
</gene>
<evidence type="ECO:0000259" key="2">
    <source>
        <dbReference type="Pfam" id="PF01370"/>
    </source>
</evidence>
<dbReference type="RefSeq" id="WP_077812466.1">
    <property type="nucleotide sequence ID" value="NZ_CP014692.1"/>
</dbReference>
<organism evidence="3 4">
    <name type="scientific">Acetobacter aceti</name>
    <dbReference type="NCBI Taxonomy" id="435"/>
    <lineage>
        <taxon>Bacteria</taxon>
        <taxon>Pseudomonadati</taxon>
        <taxon>Pseudomonadota</taxon>
        <taxon>Alphaproteobacteria</taxon>
        <taxon>Acetobacterales</taxon>
        <taxon>Acetobacteraceae</taxon>
        <taxon>Acetobacter</taxon>
        <taxon>Acetobacter subgen. Acetobacter</taxon>
    </lineage>
</organism>
<proteinExistence type="predicted"/>
<evidence type="ECO:0000256" key="1">
    <source>
        <dbReference type="ARBA" id="ARBA00023027"/>
    </source>
</evidence>
<dbReference type="Gene3D" id="3.90.25.10">
    <property type="entry name" value="UDP-galactose 4-epimerase, domain 1"/>
    <property type="match status" value="1"/>
</dbReference>
<dbReference type="EMBL" id="CP014692">
    <property type="protein sequence ID" value="AQS84422.1"/>
    <property type="molecule type" value="Genomic_DNA"/>
</dbReference>
<dbReference type="PANTHER" id="PTHR43574">
    <property type="entry name" value="EPIMERASE-RELATED"/>
    <property type="match status" value="1"/>
</dbReference>
<keyword evidence="1" id="KW-0520">NAD</keyword>
<keyword evidence="4" id="KW-1185">Reference proteome</keyword>
<dbReference type="OrthoDB" id="9801785at2"/>
<name>A0A1U9KF65_ACEAC</name>
<evidence type="ECO:0000313" key="4">
    <source>
        <dbReference type="Proteomes" id="UP000188937"/>
    </source>
</evidence>
<dbReference type="Proteomes" id="UP000188937">
    <property type="component" value="Chromosome"/>
</dbReference>